<dbReference type="Gramene" id="LPERR04G19060.1">
    <property type="protein sequence ID" value="LPERR04G19060.1"/>
    <property type="gene ID" value="LPERR04G19060"/>
</dbReference>
<keyword evidence="2" id="KW-1185">Reference proteome</keyword>
<protein>
    <submittedName>
        <fullName evidence="1">Uncharacterized protein</fullName>
    </submittedName>
</protein>
<organism evidence="1 2">
    <name type="scientific">Leersia perrieri</name>
    <dbReference type="NCBI Taxonomy" id="77586"/>
    <lineage>
        <taxon>Eukaryota</taxon>
        <taxon>Viridiplantae</taxon>
        <taxon>Streptophyta</taxon>
        <taxon>Embryophyta</taxon>
        <taxon>Tracheophyta</taxon>
        <taxon>Spermatophyta</taxon>
        <taxon>Magnoliopsida</taxon>
        <taxon>Liliopsida</taxon>
        <taxon>Poales</taxon>
        <taxon>Poaceae</taxon>
        <taxon>BOP clade</taxon>
        <taxon>Oryzoideae</taxon>
        <taxon>Oryzeae</taxon>
        <taxon>Oryzinae</taxon>
        <taxon>Leersia</taxon>
    </lineage>
</organism>
<dbReference type="HOGENOM" id="CLU_2674667_0_0_1"/>
<evidence type="ECO:0000313" key="2">
    <source>
        <dbReference type="Proteomes" id="UP000032180"/>
    </source>
</evidence>
<dbReference type="AlphaFoldDB" id="A0A0D9W8R4"/>
<proteinExistence type="predicted"/>
<evidence type="ECO:0000313" key="1">
    <source>
        <dbReference type="EnsemblPlants" id="LPERR04G19060.1"/>
    </source>
</evidence>
<reference evidence="2" key="2">
    <citation type="submission" date="2013-12" db="EMBL/GenBank/DDBJ databases">
        <authorList>
            <person name="Yu Y."/>
            <person name="Lee S."/>
            <person name="de Baynast K."/>
            <person name="Wissotski M."/>
            <person name="Liu L."/>
            <person name="Talag J."/>
            <person name="Goicoechea J."/>
            <person name="Angelova A."/>
            <person name="Jetty R."/>
            <person name="Kudrna D."/>
            <person name="Golser W."/>
            <person name="Rivera L."/>
            <person name="Zhang J."/>
            <person name="Wing R."/>
        </authorList>
    </citation>
    <scope>NUCLEOTIDE SEQUENCE</scope>
</reference>
<dbReference type="Proteomes" id="UP000032180">
    <property type="component" value="Chromosome 4"/>
</dbReference>
<accession>A0A0D9W8R4</accession>
<name>A0A0D9W8R4_9ORYZ</name>
<reference evidence="1 2" key="1">
    <citation type="submission" date="2012-08" db="EMBL/GenBank/DDBJ databases">
        <title>Oryza genome evolution.</title>
        <authorList>
            <person name="Wing R.A."/>
        </authorList>
    </citation>
    <scope>NUCLEOTIDE SEQUENCE</scope>
</reference>
<reference evidence="1" key="3">
    <citation type="submission" date="2015-04" db="UniProtKB">
        <authorList>
            <consortium name="EnsemblPlants"/>
        </authorList>
    </citation>
    <scope>IDENTIFICATION</scope>
</reference>
<sequence length="75" mass="8031">MDRAKTHKALPIDNAMYTANMSPNPTVGLVADVGGAAHAIQYPQPHPKLPSSKNPLSLSNCFHNFGTEKSNSQKS</sequence>
<dbReference type="EnsemblPlants" id="LPERR04G19060.1">
    <property type="protein sequence ID" value="LPERR04G19060.1"/>
    <property type="gene ID" value="LPERR04G19060"/>
</dbReference>